<dbReference type="SUPFAM" id="SSF50729">
    <property type="entry name" value="PH domain-like"/>
    <property type="match status" value="1"/>
</dbReference>
<comment type="subcellular location">
    <subcellularLocation>
        <location evidence="1">Endoplasmic reticulum membrane</location>
    </subcellularLocation>
</comment>
<evidence type="ECO:0000256" key="7">
    <source>
        <dbReference type="ARBA" id="ARBA00023121"/>
    </source>
</evidence>
<keyword evidence="3 10" id="KW-0812">Transmembrane</keyword>
<sequence length="795" mass="90093">MISIKTFFLIYLFGGITFIPICVFIVFYLLSKPVSDVDEKENDTLLVDVDPDFEVGDFNELKGVAAKKEGWIHMTRQFYPHQSDVDNQSQVDGSDETDSSINLTSSEQQITRDKLKKKDKFYAVLKHGNLFLYKDNSPGAGPQQVIVLNDAFISIWPRTISPQDNTPISDGSLFTKKTCISIWKKHTAYLSESGEVQFRKGGPSDQFFIYLDLNTDKEDWYFALIQATKLSNSSFGTSASTTNLEVDKALSAEYFAQTAHFKTKDMLQLIQTLNSTEGQHSSQWFNALLGRLFLSFQHTETLSNALKERIYKKLRKINKPGLLDDFSIETVDVGNGAPLITNAKLLDLTPEGLTRVSFDLLYTGHLHLIIATKVNINLGSRFKKREMDIKLSITAKKVEGPVVILVKPPPSNRLWYAFQSEPLLDIDVEPVLSTRQLSNNMVTNMIKSKFKEAIKESIVLPYMDDMVYYTTTSEMYRGGIWKRPETETDTKENINLEELKTQTAHSSGFSVKEENDYSQNVEQQDEKPQNNFVPSSPTTDNNETSFTNIIEPEIPRRSGENLKAFLKNRSNDDSNLSLRSKSSSDSINSNTTKRYLQTGMKKIGRWYKDQVTTVKESLNDDSKDYSDRGDLRALDFKQEVVEETSFIEKDVKVQESTNNHLELDTGLRVESNHKTTGKPSSPEMISSRRMPRSKTSSIDSTKAENYTKQHNELHKGDMFVNRSRARSTSGSFGPTSPIPDSFRRREDSFSFSNNENLNPQTATPHNIPEEVNIVFTPASPKKKNKRPPPPPLLSS</sequence>
<evidence type="ECO:0000256" key="10">
    <source>
        <dbReference type="SAM" id="Phobius"/>
    </source>
</evidence>
<keyword evidence="4" id="KW-0256">Endoplasmic reticulum</keyword>
<feature type="domain" description="SMP-LTD" evidence="11">
    <location>
        <begin position="278"/>
        <end position="469"/>
    </location>
</feature>
<evidence type="ECO:0000256" key="5">
    <source>
        <dbReference type="ARBA" id="ARBA00022989"/>
    </source>
</evidence>
<organism evidence="12 13">
    <name type="scientific">Kluyveromyces marxianus</name>
    <name type="common">Yeast</name>
    <name type="synonym">Candida kefyr</name>
    <dbReference type="NCBI Taxonomy" id="4911"/>
    <lineage>
        <taxon>Eukaryota</taxon>
        <taxon>Fungi</taxon>
        <taxon>Dikarya</taxon>
        <taxon>Ascomycota</taxon>
        <taxon>Saccharomycotina</taxon>
        <taxon>Saccharomycetes</taxon>
        <taxon>Saccharomycetales</taxon>
        <taxon>Saccharomycetaceae</taxon>
        <taxon>Kluyveromyces</taxon>
    </lineage>
</organism>
<dbReference type="PROSITE" id="PS51847">
    <property type="entry name" value="SMP"/>
    <property type="match status" value="1"/>
</dbReference>
<keyword evidence="7" id="KW-0446">Lipid-binding</keyword>
<keyword evidence="13" id="KW-1185">Reference proteome</keyword>
<feature type="region of interest" description="Disordered" evidence="9">
    <location>
        <begin position="571"/>
        <end position="591"/>
    </location>
</feature>
<feature type="region of interest" description="Disordered" evidence="9">
    <location>
        <begin position="724"/>
        <end position="795"/>
    </location>
</feature>
<dbReference type="PANTHER" id="PTHR13466">
    <property type="entry name" value="TEX2 PROTEIN-RELATED"/>
    <property type="match status" value="1"/>
</dbReference>
<dbReference type="PANTHER" id="PTHR13466:SF19">
    <property type="entry name" value="NUCLEUS-VACUOLE JUNCTION PROTEIN 2"/>
    <property type="match status" value="1"/>
</dbReference>
<evidence type="ECO:0000256" key="9">
    <source>
        <dbReference type="SAM" id="MobiDB-lite"/>
    </source>
</evidence>
<dbReference type="CDD" id="cd21675">
    <property type="entry name" value="SMP_TEX2"/>
    <property type="match status" value="1"/>
</dbReference>
<proteinExistence type="predicted"/>
<reference evidence="12 13" key="2">
    <citation type="submission" date="2019-11" db="EMBL/GenBank/DDBJ databases">
        <authorList>
            <person name="Lu H."/>
        </authorList>
    </citation>
    <scope>NUCLEOTIDE SEQUENCE [LARGE SCALE GENOMIC DNA]</scope>
    <source>
        <strain evidence="12 13">FIM1</strain>
    </source>
</reference>
<keyword evidence="6" id="KW-0445">Lipid transport</keyword>
<dbReference type="InterPro" id="IPR019411">
    <property type="entry name" value="MMM1_dom"/>
</dbReference>
<gene>
    <name evidence="12" type="primary">NVJ2</name>
    <name evidence="12" type="ORF">FIM1_4517</name>
</gene>
<feature type="compositionally biased region" description="Low complexity" evidence="9">
    <location>
        <begin position="573"/>
        <end position="590"/>
    </location>
</feature>
<evidence type="ECO:0000256" key="6">
    <source>
        <dbReference type="ARBA" id="ARBA00023055"/>
    </source>
</evidence>
<feature type="region of interest" description="Disordered" evidence="9">
    <location>
        <begin position="670"/>
        <end position="703"/>
    </location>
</feature>
<name>A0ABX6F4D4_KLUMA</name>
<keyword evidence="5 10" id="KW-1133">Transmembrane helix</keyword>
<evidence type="ECO:0000256" key="2">
    <source>
        <dbReference type="ARBA" id="ARBA00022448"/>
    </source>
</evidence>
<reference evidence="12 13" key="1">
    <citation type="submission" date="2016-03" db="EMBL/GenBank/DDBJ databases">
        <title>How can Kluyveromyces marxianus grow so fast - potential evolutionary course in Saccharomyces Complex revealed by comparative genomics.</title>
        <authorList>
            <person name="Mo W."/>
            <person name="Lu W."/>
            <person name="Yang X."/>
            <person name="Qi J."/>
            <person name="Lv H."/>
        </authorList>
    </citation>
    <scope>NUCLEOTIDE SEQUENCE [LARGE SCALE GENOMIC DNA]</scope>
    <source>
        <strain evidence="12 13">FIM1</strain>
    </source>
</reference>
<dbReference type="InterPro" id="IPR001849">
    <property type="entry name" value="PH_domain"/>
</dbReference>
<feature type="region of interest" description="Disordered" evidence="9">
    <location>
        <begin position="501"/>
        <end position="554"/>
    </location>
</feature>
<dbReference type="Pfam" id="PF10296">
    <property type="entry name" value="MMM1"/>
    <property type="match status" value="1"/>
</dbReference>
<keyword evidence="8 10" id="KW-0472">Membrane</keyword>
<feature type="transmembrane region" description="Helical" evidence="10">
    <location>
        <begin position="7"/>
        <end position="30"/>
    </location>
</feature>
<feature type="compositionally biased region" description="Polar residues" evidence="9">
    <location>
        <begin position="529"/>
        <end position="548"/>
    </location>
</feature>
<accession>A0ABX6F4D4</accession>
<evidence type="ECO:0000256" key="1">
    <source>
        <dbReference type="ARBA" id="ARBA00004586"/>
    </source>
</evidence>
<dbReference type="InterPro" id="IPR031468">
    <property type="entry name" value="SMP_LBD"/>
</dbReference>
<evidence type="ECO:0000313" key="13">
    <source>
        <dbReference type="Proteomes" id="UP000422736"/>
    </source>
</evidence>
<evidence type="ECO:0000256" key="4">
    <source>
        <dbReference type="ARBA" id="ARBA00022824"/>
    </source>
</evidence>
<feature type="region of interest" description="Disordered" evidence="9">
    <location>
        <begin position="84"/>
        <end position="103"/>
    </location>
</feature>
<feature type="compositionally biased region" description="Polar residues" evidence="9">
    <location>
        <begin position="753"/>
        <end position="764"/>
    </location>
</feature>
<evidence type="ECO:0000313" key="12">
    <source>
        <dbReference type="EMBL" id="QGN18193.1"/>
    </source>
</evidence>
<keyword evidence="2" id="KW-0813">Transport</keyword>
<protein>
    <submittedName>
        <fullName evidence="12">PH domain-containing protein YPR091C</fullName>
    </submittedName>
</protein>
<dbReference type="Proteomes" id="UP000422736">
    <property type="component" value="Chromosome 7"/>
</dbReference>
<dbReference type="SMART" id="SM00233">
    <property type="entry name" value="PH"/>
    <property type="match status" value="1"/>
</dbReference>
<dbReference type="EMBL" id="CP015061">
    <property type="protein sequence ID" value="QGN18193.1"/>
    <property type="molecule type" value="Genomic_DNA"/>
</dbReference>
<evidence type="ECO:0000256" key="8">
    <source>
        <dbReference type="ARBA" id="ARBA00023136"/>
    </source>
</evidence>
<evidence type="ECO:0000256" key="3">
    <source>
        <dbReference type="ARBA" id="ARBA00022692"/>
    </source>
</evidence>
<evidence type="ECO:0000259" key="11">
    <source>
        <dbReference type="PROSITE" id="PS51847"/>
    </source>
</evidence>